<dbReference type="SUPFAM" id="SSF50998">
    <property type="entry name" value="Quinoprotein alcohol dehydrogenase-like"/>
    <property type="match status" value="1"/>
</dbReference>
<protein>
    <submittedName>
        <fullName evidence="3">PQQ-binding-like beta-propeller repeat protein</fullName>
    </submittedName>
</protein>
<feature type="compositionally biased region" description="Polar residues" evidence="1">
    <location>
        <begin position="551"/>
        <end position="581"/>
    </location>
</feature>
<comment type="caution">
    <text evidence="3">The sequence shown here is derived from an EMBL/GenBank/DDBJ whole genome shotgun (WGS) entry which is preliminary data.</text>
</comment>
<dbReference type="InterPro" id="IPR002372">
    <property type="entry name" value="PQQ_rpt_dom"/>
</dbReference>
<keyword evidence="4" id="KW-1185">Reference proteome</keyword>
<dbReference type="PANTHER" id="PTHR34512">
    <property type="entry name" value="CELL SURFACE PROTEIN"/>
    <property type="match status" value="1"/>
</dbReference>
<evidence type="ECO:0000313" key="4">
    <source>
        <dbReference type="Proteomes" id="UP000627573"/>
    </source>
</evidence>
<sequence>MLRSGDTDGPVAGQLVNTYPTQPTPGWSLDVDEVLPGGRFLWPDSLGASYGTARFIDVGQTLITTVGPQQGQQSQLVAVDAESGSIRWQTPVAGTVSCATAAIDAALPCVVRNPGGTARVVSFSLDSGAIRSSVDADTATLVEVSDGAVFTVGGSQSGLVISRGTPNDLDAAWTTTTPPETDCVGSGDSHSFEIVDGIVYYSSIGSTALNAVDGALLSNPNLGGYEALPGQGFAGVLCAMPFPSDGYSSIVSDRDGAERFRVDEDAPASPWLVSASNSRPYIGSHGAYDMNDGTELWSVIGGDHFSLRRIVGDIVLGNDSDTLSAYRIDTGEQLWSTKIGDYFSYSVSDGERILVHPNDGRVLAVELDDGSISWSLDSHTNHWSWSKAHDGLASISNDEFLYYPPTGGPSGTPGRLPAVPEFDGGNEYVTKCGRTPTLTPVEYRTQAEGLVVLMEMKASCPGGDIVSTDALRVSITDTGQSVASAVFDFSDAPIYLPRTDGTNTTNSIQREFLYDLGSFWRLPNTLGESSSLTNSRASGAQLVECEDEGTSDTSLTSGPASRSDTNTPIRPTRSAQPTTGDVESASLDALRAQADADRPFVIGDLANRWVAQISSKRVGLDAADINGAQVHWTAAQILRQHLELRLMYPEVRLLWSDEWRTFDLRGWWITVAGLTFADADAANGWCDSKRIANDQCFAKIVSNDRDSSGTTKYRR</sequence>
<feature type="compositionally biased region" description="Polar residues" evidence="1">
    <location>
        <begin position="528"/>
        <end position="538"/>
    </location>
</feature>
<dbReference type="EMBL" id="JAECSB010000095">
    <property type="protein sequence ID" value="MBH5146698.1"/>
    <property type="molecule type" value="Genomic_DNA"/>
</dbReference>
<evidence type="ECO:0000256" key="1">
    <source>
        <dbReference type="SAM" id="MobiDB-lite"/>
    </source>
</evidence>
<organism evidence="3 4">
    <name type="scientific">Rhodococcus erythropolis</name>
    <name type="common">Arthrobacter picolinophilus</name>
    <dbReference type="NCBI Taxonomy" id="1833"/>
    <lineage>
        <taxon>Bacteria</taxon>
        <taxon>Bacillati</taxon>
        <taxon>Actinomycetota</taxon>
        <taxon>Actinomycetes</taxon>
        <taxon>Mycobacteriales</taxon>
        <taxon>Nocardiaceae</taxon>
        <taxon>Rhodococcus</taxon>
        <taxon>Rhodococcus erythropolis group</taxon>
    </lineage>
</organism>
<reference evidence="3 4" key="1">
    <citation type="submission" date="2020-12" db="EMBL/GenBank/DDBJ databases">
        <title>Draft genome sequence of furan degrading bacterial strain FUR100.</title>
        <authorList>
            <person name="Woiski C."/>
        </authorList>
    </citation>
    <scope>NUCLEOTIDE SEQUENCE [LARGE SCALE GENOMIC DNA]</scope>
    <source>
        <strain evidence="3 4">FUR100</strain>
    </source>
</reference>
<evidence type="ECO:0000313" key="3">
    <source>
        <dbReference type="EMBL" id="MBH5146698.1"/>
    </source>
</evidence>
<dbReference type="InterPro" id="IPR015943">
    <property type="entry name" value="WD40/YVTN_repeat-like_dom_sf"/>
</dbReference>
<accession>A0A8I1A245</accession>
<feature type="domain" description="Pyrrolo-quinoline quinone repeat" evidence="2">
    <location>
        <begin position="287"/>
        <end position="379"/>
    </location>
</feature>
<dbReference type="InterPro" id="IPR011047">
    <property type="entry name" value="Quinoprotein_ADH-like_sf"/>
</dbReference>
<dbReference type="Proteomes" id="UP000627573">
    <property type="component" value="Unassembled WGS sequence"/>
</dbReference>
<proteinExistence type="predicted"/>
<dbReference type="AlphaFoldDB" id="A0A8I1A245"/>
<dbReference type="Gene3D" id="2.130.10.10">
    <property type="entry name" value="YVTN repeat-like/Quinoprotein amine dehydrogenase"/>
    <property type="match status" value="2"/>
</dbReference>
<dbReference type="PANTHER" id="PTHR34512:SF30">
    <property type="entry name" value="OUTER MEMBRANE PROTEIN ASSEMBLY FACTOR BAMB"/>
    <property type="match status" value="1"/>
</dbReference>
<gene>
    <name evidence="3" type="ORF">I3517_29260</name>
</gene>
<evidence type="ECO:0000259" key="2">
    <source>
        <dbReference type="Pfam" id="PF13360"/>
    </source>
</evidence>
<feature type="region of interest" description="Disordered" evidence="1">
    <location>
        <begin position="528"/>
        <end position="582"/>
    </location>
</feature>
<dbReference type="Pfam" id="PF13360">
    <property type="entry name" value="PQQ_2"/>
    <property type="match status" value="1"/>
</dbReference>
<name>A0A8I1A245_RHOER</name>